<dbReference type="RefSeq" id="WP_095130765.1">
    <property type="nucleotide sequence ID" value="NZ_NIBG01000001.1"/>
</dbReference>
<proteinExistence type="inferred from homology"/>
<dbReference type="AlphaFoldDB" id="A0A267MRJ5"/>
<dbReference type="OrthoDB" id="9808890at2"/>
<protein>
    <recommendedName>
        <fullName evidence="9">Glycoside hydrolase</fullName>
    </recommendedName>
</protein>
<keyword evidence="8" id="KW-1185">Reference proteome</keyword>
<evidence type="ECO:0000256" key="3">
    <source>
        <dbReference type="ARBA" id="ARBA00022801"/>
    </source>
</evidence>
<sequence>MSILRRCKKAVITLAATSILLIPITVEGLDKGIIIGDNVNIRNATDLNSKVVSTIKLGSYVDVLENNKNWYKVQANDKTGWIYGDYIVVDGSNDNYKKGVATSNVNFRKEPNMKGSIIKTIKENTEVLIVESKEDWLKVELDNVQGWLNKNYVKVQSNYPKGFIKGNSVNIREKANKEANVIAKVNSQEVSIMGYESDWYNIVLANGSEGWTHKSLIDVVSKTTTSRGAASSRALSVVNIAKGKMGKRYVWGATGPNSFDCSGFTYYVYKQLGIKLPRVSRSQATVGTPVSKGQLLPGDLVFFKGSAGTINHVGIYIGNGDFIHSSSGKKAMKVIVSNLNTGSYKRRYVKARRVL</sequence>
<evidence type="ECO:0000256" key="1">
    <source>
        <dbReference type="ARBA" id="ARBA00007074"/>
    </source>
</evidence>
<evidence type="ECO:0000259" key="5">
    <source>
        <dbReference type="PROSITE" id="PS51781"/>
    </source>
</evidence>
<dbReference type="EMBL" id="NIBG01000001">
    <property type="protein sequence ID" value="PAB61393.1"/>
    <property type="molecule type" value="Genomic_DNA"/>
</dbReference>
<feature type="domain" description="NlpC/P60" evidence="6">
    <location>
        <begin position="231"/>
        <end position="355"/>
    </location>
</feature>
<dbReference type="GO" id="GO:0006508">
    <property type="term" value="P:proteolysis"/>
    <property type="evidence" value="ECO:0007669"/>
    <property type="project" value="UniProtKB-KW"/>
</dbReference>
<dbReference type="PANTHER" id="PTHR47053:SF1">
    <property type="entry name" value="MUREIN DD-ENDOPEPTIDASE MEPH-RELATED"/>
    <property type="match status" value="1"/>
</dbReference>
<name>A0A267MRJ5_9FIRM</name>
<dbReference type="Pfam" id="PF00877">
    <property type="entry name" value="NLPC_P60"/>
    <property type="match status" value="1"/>
</dbReference>
<evidence type="ECO:0000313" key="7">
    <source>
        <dbReference type="EMBL" id="PAB61393.1"/>
    </source>
</evidence>
<dbReference type="Proteomes" id="UP000216024">
    <property type="component" value="Unassembled WGS sequence"/>
</dbReference>
<dbReference type="Gene3D" id="3.90.1720.10">
    <property type="entry name" value="endopeptidase domain like (from Nostoc punctiforme)"/>
    <property type="match status" value="1"/>
</dbReference>
<dbReference type="SUPFAM" id="SSF50044">
    <property type="entry name" value="SH3-domain"/>
    <property type="match status" value="1"/>
</dbReference>
<comment type="similarity">
    <text evidence="1">Belongs to the peptidase C40 family.</text>
</comment>
<evidence type="ECO:0000313" key="8">
    <source>
        <dbReference type="Proteomes" id="UP000216024"/>
    </source>
</evidence>
<evidence type="ECO:0000256" key="2">
    <source>
        <dbReference type="ARBA" id="ARBA00022670"/>
    </source>
</evidence>
<accession>A0A267MRJ5</accession>
<dbReference type="SUPFAM" id="SSF54001">
    <property type="entry name" value="Cysteine proteinases"/>
    <property type="match status" value="1"/>
</dbReference>
<dbReference type="PROSITE" id="PS51935">
    <property type="entry name" value="NLPC_P60"/>
    <property type="match status" value="1"/>
</dbReference>
<dbReference type="PROSITE" id="PS51781">
    <property type="entry name" value="SH3B"/>
    <property type="match status" value="1"/>
</dbReference>
<keyword evidence="4" id="KW-0788">Thiol protease</keyword>
<reference evidence="7 8" key="1">
    <citation type="submission" date="2017-06" db="EMBL/GenBank/DDBJ databases">
        <title>Draft genome sequence of anaerobic fermentative bacterium Anaeromicrobium sediminis DY2726D isolated from West Pacific Ocean sediments.</title>
        <authorList>
            <person name="Zeng X."/>
        </authorList>
    </citation>
    <scope>NUCLEOTIDE SEQUENCE [LARGE SCALE GENOMIC DNA]</scope>
    <source>
        <strain evidence="7 8">DY2726D</strain>
    </source>
</reference>
<dbReference type="Gene3D" id="2.30.30.40">
    <property type="entry name" value="SH3 Domains"/>
    <property type="match status" value="3"/>
</dbReference>
<dbReference type="Pfam" id="PF08239">
    <property type="entry name" value="SH3_3"/>
    <property type="match status" value="2"/>
</dbReference>
<organism evidence="7 8">
    <name type="scientific">Anaeromicrobium sediminis</name>
    <dbReference type="NCBI Taxonomy" id="1478221"/>
    <lineage>
        <taxon>Bacteria</taxon>
        <taxon>Bacillati</taxon>
        <taxon>Bacillota</taxon>
        <taxon>Clostridia</taxon>
        <taxon>Peptostreptococcales</taxon>
        <taxon>Thermotaleaceae</taxon>
        <taxon>Anaeromicrobium</taxon>
    </lineage>
</organism>
<dbReference type="GO" id="GO:0008234">
    <property type="term" value="F:cysteine-type peptidase activity"/>
    <property type="evidence" value="ECO:0007669"/>
    <property type="project" value="UniProtKB-KW"/>
</dbReference>
<evidence type="ECO:0008006" key="9">
    <source>
        <dbReference type="Google" id="ProtNLM"/>
    </source>
</evidence>
<comment type="caution">
    <text evidence="7">The sequence shown here is derived from an EMBL/GenBank/DDBJ whole genome shotgun (WGS) entry which is preliminary data.</text>
</comment>
<evidence type="ECO:0000256" key="4">
    <source>
        <dbReference type="ARBA" id="ARBA00022807"/>
    </source>
</evidence>
<gene>
    <name evidence="7" type="ORF">CCE28_02895</name>
</gene>
<keyword evidence="2" id="KW-0645">Protease</keyword>
<feature type="domain" description="SH3b" evidence="5">
    <location>
        <begin position="29"/>
        <end position="91"/>
    </location>
</feature>
<evidence type="ECO:0000259" key="6">
    <source>
        <dbReference type="PROSITE" id="PS51935"/>
    </source>
</evidence>
<dbReference type="InterPro" id="IPR003646">
    <property type="entry name" value="SH3-like_bac-type"/>
</dbReference>
<dbReference type="InterPro" id="IPR000064">
    <property type="entry name" value="NLP_P60_dom"/>
</dbReference>
<dbReference type="InterPro" id="IPR010466">
    <property type="entry name" value="DUF1058"/>
</dbReference>
<dbReference type="PANTHER" id="PTHR47053">
    <property type="entry name" value="MUREIN DD-ENDOPEPTIDASE MEPH-RELATED"/>
    <property type="match status" value="1"/>
</dbReference>
<dbReference type="InterPro" id="IPR036028">
    <property type="entry name" value="SH3-like_dom_sf"/>
</dbReference>
<dbReference type="Pfam" id="PF06347">
    <property type="entry name" value="SH3_4"/>
    <property type="match status" value="1"/>
</dbReference>
<keyword evidence="3" id="KW-0378">Hydrolase</keyword>
<dbReference type="SMART" id="SM00287">
    <property type="entry name" value="SH3b"/>
    <property type="match status" value="3"/>
</dbReference>
<dbReference type="InterPro" id="IPR051202">
    <property type="entry name" value="Peptidase_C40"/>
</dbReference>
<dbReference type="InterPro" id="IPR038765">
    <property type="entry name" value="Papain-like_cys_pep_sf"/>
</dbReference>